<dbReference type="RefSeq" id="WP_119864927.1">
    <property type="nucleotide sequence ID" value="NZ_CP016786.1"/>
</dbReference>
<dbReference type="PROSITE" id="PS51186">
    <property type="entry name" value="GNAT"/>
    <property type="match status" value="1"/>
</dbReference>
<dbReference type="EMBL" id="CP016786">
    <property type="protein sequence ID" value="ASW42793.1"/>
    <property type="molecule type" value="Genomic_DNA"/>
</dbReference>
<feature type="domain" description="N-acetyltransferase" evidence="1">
    <location>
        <begin position="5"/>
        <end position="167"/>
    </location>
</feature>
<reference evidence="2 3" key="1">
    <citation type="submission" date="2016-08" db="EMBL/GenBank/DDBJ databases">
        <title>Complete Genome Sequence Of The Indigo Reducing Clostridium isatidis DSM15098.</title>
        <authorList>
            <person name="Little G.T."/>
            <person name="Minton N.P."/>
        </authorList>
    </citation>
    <scope>NUCLEOTIDE SEQUENCE [LARGE SCALE GENOMIC DNA]</scope>
    <source>
        <strain evidence="2 3">DSM 15098</strain>
    </source>
</reference>
<dbReference type="KEGG" id="cia:BEN51_04690"/>
<evidence type="ECO:0000313" key="3">
    <source>
        <dbReference type="Proteomes" id="UP000264883"/>
    </source>
</evidence>
<dbReference type="OrthoDB" id="5292888at2"/>
<accession>A0A343JB85</accession>
<keyword evidence="3" id="KW-1185">Reference proteome</keyword>
<evidence type="ECO:0000259" key="1">
    <source>
        <dbReference type="PROSITE" id="PS51186"/>
    </source>
</evidence>
<name>A0A343JB85_9CLOT</name>
<evidence type="ECO:0000313" key="2">
    <source>
        <dbReference type="EMBL" id="ASW42793.1"/>
    </source>
</evidence>
<protein>
    <submittedName>
        <fullName evidence="2">GNAT family N-acetyltransferase</fullName>
    </submittedName>
</protein>
<dbReference type="InterPro" id="IPR016181">
    <property type="entry name" value="Acyl_CoA_acyltransferase"/>
</dbReference>
<sequence>MKEKINIRKVKSGDEKILAYIQTESWKNAFNTILSKDDLEKYSNIDKAIEMYSYLLKENIANGYILSLDDNPHCIAYWDKARDEDMEGYAEIICIHSLKNNWGKGYGSIMMEHILKEIKKLGYSKVLLWVFEENKRARKFYEKHKFVLADKSKKFCNAVEVMYCREL</sequence>
<dbReference type="Gene3D" id="3.40.630.30">
    <property type="match status" value="1"/>
</dbReference>
<dbReference type="AlphaFoldDB" id="A0A343JB85"/>
<organism evidence="2 3">
    <name type="scientific">Clostridium isatidis</name>
    <dbReference type="NCBI Taxonomy" id="182773"/>
    <lineage>
        <taxon>Bacteria</taxon>
        <taxon>Bacillati</taxon>
        <taxon>Bacillota</taxon>
        <taxon>Clostridia</taxon>
        <taxon>Eubacteriales</taxon>
        <taxon>Clostridiaceae</taxon>
        <taxon>Clostridium</taxon>
    </lineage>
</organism>
<dbReference type="InterPro" id="IPR000182">
    <property type="entry name" value="GNAT_dom"/>
</dbReference>
<gene>
    <name evidence="2" type="ORF">BEN51_04690</name>
</gene>
<dbReference type="SUPFAM" id="SSF55729">
    <property type="entry name" value="Acyl-CoA N-acyltransferases (Nat)"/>
    <property type="match status" value="1"/>
</dbReference>
<dbReference type="Pfam" id="PF00583">
    <property type="entry name" value="Acetyltransf_1"/>
    <property type="match status" value="1"/>
</dbReference>
<dbReference type="CDD" id="cd04301">
    <property type="entry name" value="NAT_SF"/>
    <property type="match status" value="1"/>
</dbReference>
<keyword evidence="2" id="KW-0808">Transferase</keyword>
<dbReference type="Proteomes" id="UP000264883">
    <property type="component" value="Chromosome"/>
</dbReference>
<dbReference type="GO" id="GO:0016747">
    <property type="term" value="F:acyltransferase activity, transferring groups other than amino-acyl groups"/>
    <property type="evidence" value="ECO:0007669"/>
    <property type="project" value="InterPro"/>
</dbReference>
<proteinExistence type="predicted"/>